<evidence type="ECO:0000313" key="2">
    <source>
        <dbReference type="Proteomes" id="UP000887013"/>
    </source>
</evidence>
<evidence type="ECO:0000313" key="1">
    <source>
        <dbReference type="EMBL" id="GFT14418.1"/>
    </source>
</evidence>
<protein>
    <submittedName>
        <fullName evidence="1">Uncharacterized protein</fullName>
    </submittedName>
</protein>
<accession>A0A8X6NI78</accession>
<proteinExistence type="predicted"/>
<gene>
    <name evidence="1" type="ORF">NPIL_687781</name>
</gene>
<organism evidence="1 2">
    <name type="scientific">Nephila pilipes</name>
    <name type="common">Giant wood spider</name>
    <name type="synonym">Nephila maculata</name>
    <dbReference type="NCBI Taxonomy" id="299642"/>
    <lineage>
        <taxon>Eukaryota</taxon>
        <taxon>Metazoa</taxon>
        <taxon>Ecdysozoa</taxon>
        <taxon>Arthropoda</taxon>
        <taxon>Chelicerata</taxon>
        <taxon>Arachnida</taxon>
        <taxon>Araneae</taxon>
        <taxon>Araneomorphae</taxon>
        <taxon>Entelegynae</taxon>
        <taxon>Araneoidea</taxon>
        <taxon>Nephilidae</taxon>
        <taxon>Nephila</taxon>
    </lineage>
</organism>
<sequence length="92" mass="10520">MGNIVFKGEILKLHLWGGGVLSTLLWEEHNNSHKLCTCVKTKVLPSDWELPQGKRPTNDHRQSFSPFQLLFPKLSRRSVSLENCVFQSKSVD</sequence>
<dbReference type="EMBL" id="BMAW01058083">
    <property type="protein sequence ID" value="GFT14418.1"/>
    <property type="molecule type" value="Genomic_DNA"/>
</dbReference>
<dbReference type="AlphaFoldDB" id="A0A8X6NI78"/>
<name>A0A8X6NI78_NEPPI</name>
<reference evidence="1" key="1">
    <citation type="submission" date="2020-08" db="EMBL/GenBank/DDBJ databases">
        <title>Multicomponent nature underlies the extraordinary mechanical properties of spider dragline silk.</title>
        <authorList>
            <person name="Kono N."/>
            <person name="Nakamura H."/>
            <person name="Mori M."/>
            <person name="Yoshida Y."/>
            <person name="Ohtoshi R."/>
            <person name="Malay A.D."/>
            <person name="Moran D.A.P."/>
            <person name="Tomita M."/>
            <person name="Numata K."/>
            <person name="Arakawa K."/>
        </authorList>
    </citation>
    <scope>NUCLEOTIDE SEQUENCE</scope>
</reference>
<keyword evidence="2" id="KW-1185">Reference proteome</keyword>
<comment type="caution">
    <text evidence="1">The sequence shown here is derived from an EMBL/GenBank/DDBJ whole genome shotgun (WGS) entry which is preliminary data.</text>
</comment>
<dbReference type="Proteomes" id="UP000887013">
    <property type="component" value="Unassembled WGS sequence"/>
</dbReference>